<evidence type="ECO:0000256" key="4">
    <source>
        <dbReference type="ARBA" id="ARBA00012944"/>
    </source>
</evidence>
<dbReference type="GO" id="GO:0004519">
    <property type="term" value="F:endonuclease activity"/>
    <property type="evidence" value="ECO:0007669"/>
    <property type="project" value="InterPro"/>
</dbReference>
<dbReference type="GO" id="GO:0008137">
    <property type="term" value="F:NADH dehydrogenase (ubiquinone) activity"/>
    <property type="evidence" value="ECO:0007669"/>
    <property type="project" value="UniProtKB-UniRule"/>
</dbReference>
<sequence>MSSTIFFFIFILFLAFALLSLNLLLAPHSPYNEKDSSFECGFSSFLYQNRSQFSISFFLFSLLFLIFDLEIVLIYPYVVSAYNNSIYGLVIVLIFLAILTAGFVYELGRGALKIHSRQSNNLNNISISPIASPSLSRTSLLPKKGLTKKLNLTQLRTYSTLNKGCQTNFEPYWVTGFSDGEATFTISIYNRANQTKTGWGVQLSFAIELHSKDTALLERIQSFFGVGYISMRTEKNHVMYKVNSLQDLKEVIIPHFDRYP</sequence>
<feature type="transmembrane region" description="Helical" evidence="17">
    <location>
        <begin position="85"/>
        <end position="107"/>
    </location>
</feature>
<dbReference type="InterPro" id="IPR038430">
    <property type="entry name" value="NDAH_ubi_oxred_su3_sf"/>
</dbReference>
<dbReference type="Pfam" id="PF00507">
    <property type="entry name" value="Oxidored_q4"/>
    <property type="match status" value="1"/>
</dbReference>
<dbReference type="InterPro" id="IPR027434">
    <property type="entry name" value="Homing_endonucl"/>
</dbReference>
<keyword evidence="7 17" id="KW-0679">Respiratory chain</keyword>
<evidence type="ECO:0000256" key="9">
    <source>
        <dbReference type="ARBA" id="ARBA00022967"/>
    </source>
</evidence>
<dbReference type="PANTHER" id="PTHR11058">
    <property type="entry name" value="NADH-UBIQUINONE OXIDOREDUCTASE CHAIN 3"/>
    <property type="match status" value="1"/>
</dbReference>
<dbReference type="Gene3D" id="1.20.58.1610">
    <property type="entry name" value="NADH:ubiquinone/plastoquinone oxidoreductase, chain 3"/>
    <property type="match status" value="1"/>
</dbReference>
<keyword evidence="15 17" id="KW-0472">Membrane</keyword>
<comment type="subcellular location">
    <subcellularLocation>
        <location evidence="2 17">Mitochondrion membrane</location>
        <topology evidence="2 17">Multi-pass membrane protein</topology>
    </subcellularLocation>
</comment>
<accession>A0A8F6HA11</accession>
<dbReference type="Pfam" id="PF00961">
    <property type="entry name" value="LAGLIDADG_1"/>
    <property type="match status" value="1"/>
</dbReference>
<evidence type="ECO:0000256" key="8">
    <source>
        <dbReference type="ARBA" id="ARBA00022692"/>
    </source>
</evidence>
<comment type="function">
    <text evidence="1">Core subunit of the mitochondrial membrane respiratory chain NADH dehydrogenase (Complex I) that is believed to belong to the minimal assembly required for catalysis. Complex I functions in the transfer of electrons from NADH to the respiratory chain. The immediate electron acceptor for the enzyme is believed to be ubiquinone.</text>
</comment>
<evidence type="ECO:0000256" key="15">
    <source>
        <dbReference type="ARBA" id="ARBA00023136"/>
    </source>
</evidence>
<geneLocation type="mitochondrion" evidence="19"/>
<evidence type="ECO:0000256" key="17">
    <source>
        <dbReference type="RuleBase" id="RU003640"/>
    </source>
</evidence>
<dbReference type="InterPro" id="IPR000440">
    <property type="entry name" value="NADH_UbQ/plastoQ_OxRdtase_su3"/>
</dbReference>
<dbReference type="EC" id="7.1.1.2" evidence="4 17"/>
<gene>
    <name evidence="19" type="primary">nad3</name>
</gene>
<comment type="function">
    <text evidence="17">Core subunit of the mitochondrial membrane respiratory chain NADH dehydrogenase (Complex I) which catalyzes electron transfer from NADH through the respiratory chain, using ubiquinone as an electron acceptor. Essential for the catalytic activity of complex I.</text>
</comment>
<keyword evidence="9 17" id="KW-1278">Translocase</keyword>
<evidence type="ECO:0000256" key="12">
    <source>
        <dbReference type="ARBA" id="ARBA00023027"/>
    </source>
</evidence>
<dbReference type="InterPro" id="IPR004860">
    <property type="entry name" value="LAGLIDADG_dom"/>
</dbReference>
<feature type="transmembrane region" description="Helical" evidence="17">
    <location>
        <begin position="6"/>
        <end position="25"/>
    </location>
</feature>
<organism evidence="19">
    <name type="scientific">Tuber microsphaerosporum</name>
    <dbReference type="NCBI Taxonomy" id="1455713"/>
    <lineage>
        <taxon>Eukaryota</taxon>
        <taxon>Fungi</taxon>
        <taxon>Dikarya</taxon>
        <taxon>Ascomycota</taxon>
        <taxon>Pezizomycotina</taxon>
        <taxon>Pezizomycetes</taxon>
        <taxon>Pezizales</taxon>
        <taxon>Tuberaceae</taxon>
        <taxon>Tuber</taxon>
    </lineage>
</organism>
<evidence type="ECO:0000256" key="10">
    <source>
        <dbReference type="ARBA" id="ARBA00022982"/>
    </source>
</evidence>
<keyword evidence="10 17" id="KW-0249">Electron transport</keyword>
<keyword evidence="11 17" id="KW-1133">Transmembrane helix</keyword>
<evidence type="ECO:0000313" key="19">
    <source>
        <dbReference type="EMBL" id="QXQ00352.1"/>
    </source>
</evidence>
<evidence type="ECO:0000256" key="16">
    <source>
        <dbReference type="ARBA" id="ARBA00049551"/>
    </source>
</evidence>
<evidence type="ECO:0000256" key="3">
    <source>
        <dbReference type="ARBA" id="ARBA00008472"/>
    </source>
</evidence>
<reference evidence="19" key="1">
    <citation type="submission" date="2021-03" db="EMBL/GenBank/DDBJ databases">
        <authorList>
            <person name="Song W.W."/>
            <person name="Shi C.C."/>
            <person name="Liu X.X."/>
        </authorList>
    </citation>
    <scope>NUCLEOTIDE SEQUENCE</scope>
</reference>
<protein>
    <recommendedName>
        <fullName evidence="5 17">NADH-ubiquinone oxidoreductase chain 3</fullName>
        <ecNumber evidence="4 17">7.1.1.2</ecNumber>
    </recommendedName>
</protein>
<dbReference type="SUPFAM" id="SSF55608">
    <property type="entry name" value="Homing endonucleases"/>
    <property type="match status" value="1"/>
</dbReference>
<keyword evidence="13 17" id="KW-0830">Ubiquinone</keyword>
<keyword evidence="12 17" id="KW-0520">NAD</keyword>
<evidence type="ECO:0000256" key="5">
    <source>
        <dbReference type="ARBA" id="ARBA00021007"/>
    </source>
</evidence>
<dbReference type="FunFam" id="1.20.58.1610:FF:000009">
    <property type="entry name" value="NADH-ubiquinone oxidoreductase chain 3"/>
    <property type="match status" value="1"/>
</dbReference>
<comment type="catalytic activity">
    <reaction evidence="16 17">
        <text>a ubiquinone + NADH + 5 H(+)(in) = a ubiquinol + NAD(+) + 4 H(+)(out)</text>
        <dbReference type="Rhea" id="RHEA:29091"/>
        <dbReference type="Rhea" id="RHEA-COMP:9565"/>
        <dbReference type="Rhea" id="RHEA-COMP:9566"/>
        <dbReference type="ChEBI" id="CHEBI:15378"/>
        <dbReference type="ChEBI" id="CHEBI:16389"/>
        <dbReference type="ChEBI" id="CHEBI:17976"/>
        <dbReference type="ChEBI" id="CHEBI:57540"/>
        <dbReference type="ChEBI" id="CHEBI:57945"/>
        <dbReference type="EC" id="7.1.1.2"/>
    </reaction>
</comment>
<feature type="domain" description="Homing endonuclease LAGLIDADG" evidence="18">
    <location>
        <begin position="175"/>
        <end position="260"/>
    </location>
</feature>
<evidence type="ECO:0000256" key="6">
    <source>
        <dbReference type="ARBA" id="ARBA00022448"/>
    </source>
</evidence>
<proteinExistence type="inferred from homology"/>
<evidence type="ECO:0000256" key="7">
    <source>
        <dbReference type="ARBA" id="ARBA00022660"/>
    </source>
</evidence>
<dbReference type="AlphaFoldDB" id="A0A8F6HA11"/>
<dbReference type="GO" id="GO:0030964">
    <property type="term" value="C:NADH dehydrogenase complex"/>
    <property type="evidence" value="ECO:0007669"/>
    <property type="project" value="TreeGrafter"/>
</dbReference>
<name>A0A8F6HA11_9PEZI</name>
<evidence type="ECO:0000256" key="11">
    <source>
        <dbReference type="ARBA" id="ARBA00022989"/>
    </source>
</evidence>
<dbReference type="GO" id="GO:0031966">
    <property type="term" value="C:mitochondrial membrane"/>
    <property type="evidence" value="ECO:0007669"/>
    <property type="project" value="UniProtKB-SubCell"/>
</dbReference>
<evidence type="ECO:0000256" key="13">
    <source>
        <dbReference type="ARBA" id="ARBA00023075"/>
    </source>
</evidence>
<keyword evidence="6 17" id="KW-0813">Transport</keyword>
<dbReference type="PANTHER" id="PTHR11058:SF9">
    <property type="entry name" value="NADH-UBIQUINONE OXIDOREDUCTASE CHAIN 3"/>
    <property type="match status" value="1"/>
</dbReference>
<evidence type="ECO:0000256" key="1">
    <source>
        <dbReference type="ARBA" id="ARBA00003257"/>
    </source>
</evidence>
<evidence type="ECO:0000256" key="14">
    <source>
        <dbReference type="ARBA" id="ARBA00023128"/>
    </source>
</evidence>
<dbReference type="Gene3D" id="3.10.28.10">
    <property type="entry name" value="Homing endonucleases"/>
    <property type="match status" value="1"/>
</dbReference>
<feature type="transmembrane region" description="Helical" evidence="17">
    <location>
        <begin position="57"/>
        <end position="79"/>
    </location>
</feature>
<evidence type="ECO:0000259" key="18">
    <source>
        <dbReference type="Pfam" id="PF00961"/>
    </source>
</evidence>
<comment type="similarity">
    <text evidence="3 17">Belongs to the complex I subunit 3 family.</text>
</comment>
<keyword evidence="14 17" id="KW-0496">Mitochondrion</keyword>
<dbReference type="EMBL" id="MW924654">
    <property type="protein sequence ID" value="QXQ00352.1"/>
    <property type="molecule type" value="Genomic_DNA"/>
</dbReference>
<keyword evidence="8 17" id="KW-0812">Transmembrane</keyword>
<evidence type="ECO:0000256" key="2">
    <source>
        <dbReference type="ARBA" id="ARBA00004225"/>
    </source>
</evidence>